<dbReference type="AlphaFoldDB" id="A0A0M2SFR7"/>
<protein>
    <recommendedName>
        <fullName evidence="3">DUF2922 domain-containing protein</fullName>
    </recommendedName>
</protein>
<dbReference type="OrthoDB" id="2454247at2"/>
<dbReference type="RefSeq" id="WP_046526062.1">
    <property type="nucleotide sequence ID" value="NZ_LAYY01000100.1"/>
</dbReference>
<dbReference type="EMBL" id="LAYY01000100">
    <property type="protein sequence ID" value="KKK33574.1"/>
    <property type="molecule type" value="Genomic_DNA"/>
</dbReference>
<comment type="caution">
    <text evidence="1">The sequence shown here is derived from an EMBL/GenBank/DDBJ whole genome shotgun (WGS) entry which is preliminary data.</text>
</comment>
<reference evidence="1 2" key="1">
    <citation type="submission" date="2015-04" db="EMBL/GenBank/DDBJ databases">
        <title>Taxonomic description and genome sequence of Bacillus campisalis sp. nov., a novel member of the genus Bacillus isolated from solar saltern.</title>
        <authorList>
            <person name="Mathan Kumar R."/>
            <person name="Kaur G."/>
            <person name="Kumar A."/>
            <person name="Singh N.K."/>
            <person name="Kaur N."/>
            <person name="Kumar N."/>
            <person name="Mayilraj S."/>
        </authorList>
    </citation>
    <scope>NUCLEOTIDE SEQUENCE [LARGE SCALE GENOMIC DNA]</scope>
    <source>
        <strain evidence="1 2">SA2-6</strain>
    </source>
</reference>
<keyword evidence="2" id="KW-1185">Reference proteome</keyword>
<dbReference type="Proteomes" id="UP000034166">
    <property type="component" value="Unassembled WGS sequence"/>
</dbReference>
<dbReference type="PATRIC" id="fig|1408103.3.peg.5050"/>
<evidence type="ECO:0000313" key="1">
    <source>
        <dbReference type="EMBL" id="KKK33574.1"/>
    </source>
</evidence>
<organism evidence="1 2">
    <name type="scientific">Mesobacillus campisalis</name>
    <dbReference type="NCBI Taxonomy" id="1408103"/>
    <lineage>
        <taxon>Bacteria</taxon>
        <taxon>Bacillati</taxon>
        <taxon>Bacillota</taxon>
        <taxon>Bacilli</taxon>
        <taxon>Bacillales</taxon>
        <taxon>Bacillaceae</taxon>
        <taxon>Mesobacillus</taxon>
    </lineage>
</organism>
<name>A0A0M2SFR7_9BACI</name>
<proteinExistence type="predicted"/>
<sequence>MARVLELHFVTNLGKIARINVDHPKEPVDPATVKLAMEQMIASNAFFSNVGDLTAVSGARVVERNVTKYEL</sequence>
<dbReference type="Pfam" id="PF11148">
    <property type="entry name" value="DUF2922"/>
    <property type="match status" value="1"/>
</dbReference>
<evidence type="ECO:0000313" key="2">
    <source>
        <dbReference type="Proteomes" id="UP000034166"/>
    </source>
</evidence>
<gene>
    <name evidence="1" type="ORF">WQ57_23425</name>
</gene>
<evidence type="ECO:0008006" key="3">
    <source>
        <dbReference type="Google" id="ProtNLM"/>
    </source>
</evidence>
<accession>A0A0M2SFR7</accession>
<dbReference type="InterPro" id="IPR021321">
    <property type="entry name" value="DUF2922"/>
</dbReference>